<evidence type="ECO:0000313" key="2">
    <source>
        <dbReference type="Proteomes" id="UP001629523"/>
    </source>
</evidence>
<keyword evidence="2" id="KW-1185">Reference proteome</keyword>
<evidence type="ECO:0000313" key="1">
    <source>
        <dbReference type="EMBL" id="MFM1347919.1"/>
    </source>
</evidence>
<dbReference type="RefSeq" id="WP_050076695.1">
    <property type="nucleotide sequence ID" value="NZ_CABHYX010000026.1"/>
</dbReference>
<gene>
    <name evidence="1" type="ORF">WFP14_15300</name>
</gene>
<protein>
    <submittedName>
        <fullName evidence="1">Uncharacterized protein</fullName>
    </submittedName>
</protein>
<reference evidence="1 2" key="1">
    <citation type="journal article" date="2024" name="Infect. Genet. Evol.">
        <title>Characteristics and comparative genome analysis of Yersinia enterocolitica and related species associated with human infections in Switzerland 2019-2023.</title>
        <authorList>
            <person name="Stevens M.J.A."/>
            <person name="Horlbog J.A."/>
            <person name="Diethelm A."/>
            <person name="Stephan R."/>
            <person name="Nuesch-Inderbinen M."/>
        </authorList>
    </citation>
    <scope>NUCLEOTIDE SEQUENCE [LARGE SCALE GENOMIC DNA]</scope>
    <source>
        <strain evidence="1 2">N20-0302</strain>
    </source>
</reference>
<dbReference type="Proteomes" id="UP001629523">
    <property type="component" value="Unassembled WGS sequence"/>
</dbReference>
<dbReference type="EMBL" id="JBBEST010000008">
    <property type="protein sequence ID" value="MFM1347919.1"/>
    <property type="molecule type" value="Genomic_DNA"/>
</dbReference>
<accession>A0ABW9F0R2</accession>
<sequence>MDVKNNLMEKTILKLRKSFCNYFDWNSMDVNYARVDTLNKSIFAMPSNYEWHLIYFDENLDLNTSERLTPGVQHWNNYSYKFSEALKKSHKKGSKVDICTQHNSVFEIITVNSINRLSFADMVTIYKWKPVIADYAHREWCKHQDIVLPLRENITLPMNRKKVIHSSDELLNIHPYMRFGDLKFTQKEIITIRLLLSHRKVKEICVIQGCSLTSEHKRIQRIKEKLNCQHHSLGGLFNVLKENGITLACLDTQINFP</sequence>
<proteinExistence type="predicted"/>
<name>A0ABW9F0R2_9GAMM</name>
<comment type="caution">
    <text evidence="1">The sequence shown here is derived from an EMBL/GenBank/DDBJ whole genome shotgun (WGS) entry which is preliminary data.</text>
</comment>
<organism evidence="1 2">
    <name type="scientific">Yersinia proxima</name>
    <dbReference type="NCBI Taxonomy" id="2890316"/>
    <lineage>
        <taxon>Bacteria</taxon>
        <taxon>Pseudomonadati</taxon>
        <taxon>Pseudomonadota</taxon>
        <taxon>Gammaproteobacteria</taxon>
        <taxon>Enterobacterales</taxon>
        <taxon>Yersiniaceae</taxon>
        <taxon>Yersinia</taxon>
    </lineage>
</organism>